<gene>
    <name evidence="2" type="ORF">E5676_scaffold549G00220</name>
    <name evidence="1" type="ORF">E6C27_scaffold515G00260</name>
</gene>
<sequence length="90" mass="10314">MDVTFLDDRPFFSISLLQEESESSKSEESNWVIFLKSTSPTFALLPNLDPHNTILPTNQVPWKTYYRRNLRKNVGSSTTQPAPIQDSEPI</sequence>
<dbReference type="Proteomes" id="UP000321393">
    <property type="component" value="Unassembled WGS sequence"/>
</dbReference>
<protein>
    <submittedName>
        <fullName evidence="1">E3 ubiquitin-protein ligase PRT1 isoform X2</fullName>
    </submittedName>
</protein>
<dbReference type="EMBL" id="SSTE01020357">
    <property type="protein sequence ID" value="KAA0034861.1"/>
    <property type="molecule type" value="Genomic_DNA"/>
</dbReference>
<dbReference type="EMBL" id="SSTD01019280">
    <property type="protein sequence ID" value="TYJ96673.1"/>
    <property type="molecule type" value="Genomic_DNA"/>
</dbReference>
<dbReference type="AlphaFoldDB" id="A0A5A7SZT1"/>
<proteinExistence type="predicted"/>
<comment type="caution">
    <text evidence="1">The sequence shown here is derived from an EMBL/GenBank/DDBJ whole genome shotgun (WGS) entry which is preliminary data.</text>
</comment>
<evidence type="ECO:0000313" key="3">
    <source>
        <dbReference type="Proteomes" id="UP000321393"/>
    </source>
</evidence>
<dbReference type="OrthoDB" id="1738989at2759"/>
<accession>A0A5A7SZT1</accession>
<dbReference type="Proteomes" id="UP000321947">
    <property type="component" value="Unassembled WGS sequence"/>
</dbReference>
<reference evidence="3 4" key="1">
    <citation type="submission" date="2019-08" db="EMBL/GenBank/DDBJ databases">
        <title>Draft genome sequences of two oriental melons (Cucumis melo L. var makuwa).</title>
        <authorList>
            <person name="Kwon S.-Y."/>
        </authorList>
    </citation>
    <scope>NUCLEOTIDE SEQUENCE [LARGE SCALE GENOMIC DNA]</scope>
    <source>
        <strain evidence="4">cv. Chang Bougi</strain>
        <strain evidence="3">cv. SW 3</strain>
        <tissue evidence="1">Leaf</tissue>
    </source>
</reference>
<evidence type="ECO:0000313" key="4">
    <source>
        <dbReference type="Proteomes" id="UP000321947"/>
    </source>
</evidence>
<evidence type="ECO:0000313" key="1">
    <source>
        <dbReference type="EMBL" id="KAA0034861.1"/>
    </source>
</evidence>
<name>A0A5A7SZT1_CUCMM</name>
<evidence type="ECO:0000313" key="2">
    <source>
        <dbReference type="EMBL" id="TYJ96673.1"/>
    </source>
</evidence>
<organism evidence="1 3">
    <name type="scientific">Cucumis melo var. makuwa</name>
    <name type="common">Oriental melon</name>
    <dbReference type="NCBI Taxonomy" id="1194695"/>
    <lineage>
        <taxon>Eukaryota</taxon>
        <taxon>Viridiplantae</taxon>
        <taxon>Streptophyta</taxon>
        <taxon>Embryophyta</taxon>
        <taxon>Tracheophyta</taxon>
        <taxon>Spermatophyta</taxon>
        <taxon>Magnoliopsida</taxon>
        <taxon>eudicotyledons</taxon>
        <taxon>Gunneridae</taxon>
        <taxon>Pentapetalae</taxon>
        <taxon>rosids</taxon>
        <taxon>fabids</taxon>
        <taxon>Cucurbitales</taxon>
        <taxon>Cucurbitaceae</taxon>
        <taxon>Benincaseae</taxon>
        <taxon>Cucumis</taxon>
    </lineage>
</organism>